<sequence length="74" mass="8793">MRFNMKGKVKWFNKNKGYGFIITDDNKEYFVHWKSIVTNSPRELKVLEQDELVTFDLMETDKGIQAINIIRVNP</sequence>
<gene>
    <name evidence="4" type="ordered locus">CLOAM1335</name>
</gene>
<evidence type="ECO:0000256" key="1">
    <source>
        <dbReference type="ARBA" id="ARBA00004496"/>
    </source>
</evidence>
<feature type="domain" description="CSD" evidence="3">
    <location>
        <begin position="4"/>
        <end position="71"/>
    </location>
</feature>
<evidence type="ECO:0000313" key="5">
    <source>
        <dbReference type="Proteomes" id="UP000002019"/>
    </source>
</evidence>
<dbReference type="HOGENOM" id="CLU_117621_6_3_0"/>
<dbReference type="PIRSF" id="PIRSF002599">
    <property type="entry name" value="Cold_shock_A"/>
    <property type="match status" value="1"/>
</dbReference>
<dbReference type="InterPro" id="IPR050181">
    <property type="entry name" value="Cold_shock_domain"/>
</dbReference>
<dbReference type="PRINTS" id="PR00050">
    <property type="entry name" value="COLDSHOCK"/>
</dbReference>
<evidence type="ECO:0000256" key="2">
    <source>
        <dbReference type="ARBA" id="ARBA00022490"/>
    </source>
</evidence>
<keyword evidence="2" id="KW-0963">Cytoplasm</keyword>
<reference evidence="4 5" key="1">
    <citation type="journal article" date="2008" name="J. Bacteriol.">
        <title>'Candidatus Cloacamonas acidaminovorans': genome sequence reconstruction provides a first glimpse of a new bacterial division.</title>
        <authorList>
            <person name="Pelletier E."/>
            <person name="Kreimeyer A."/>
            <person name="Bocs S."/>
            <person name="Rouy Z."/>
            <person name="Gyapay G."/>
            <person name="Chouari R."/>
            <person name="Riviere D."/>
            <person name="Ganesan A."/>
            <person name="Daegelen P."/>
            <person name="Sghir A."/>
            <person name="Cohen G.N."/>
            <person name="Medigue C."/>
            <person name="Weissenbach J."/>
            <person name="Le Paslier D."/>
        </authorList>
    </citation>
    <scope>NUCLEOTIDE SEQUENCE [LARGE SCALE GENOMIC DNA]</scope>
    <source>
        <strain evidence="5">Evry</strain>
    </source>
</reference>
<comment type="subcellular location">
    <subcellularLocation>
        <location evidence="1">Cytoplasm</location>
    </subcellularLocation>
</comment>
<organism evidence="4 5">
    <name type="scientific">Cloacimonas acidaminovorans (strain Evry)</name>
    <dbReference type="NCBI Taxonomy" id="459349"/>
    <lineage>
        <taxon>Bacteria</taxon>
        <taxon>Pseudomonadati</taxon>
        <taxon>Candidatus Cloacimonadota</taxon>
        <taxon>Candidatus Cloacimonadia</taxon>
        <taxon>Candidatus Cloacimonadales</taxon>
        <taxon>Candidatus Cloacimonadaceae</taxon>
        <taxon>Candidatus Cloacimonas</taxon>
    </lineage>
</organism>
<keyword evidence="5" id="KW-1185">Reference proteome</keyword>
<dbReference type="InterPro" id="IPR002059">
    <property type="entry name" value="CSP_DNA-bd"/>
</dbReference>
<dbReference type="GO" id="GO:0005829">
    <property type="term" value="C:cytosol"/>
    <property type="evidence" value="ECO:0007669"/>
    <property type="project" value="UniProtKB-ARBA"/>
</dbReference>
<dbReference type="AlphaFoldDB" id="B0VIQ0"/>
<dbReference type="InterPro" id="IPR011129">
    <property type="entry name" value="CSD"/>
</dbReference>
<dbReference type="InterPro" id="IPR012340">
    <property type="entry name" value="NA-bd_OB-fold"/>
</dbReference>
<dbReference type="STRING" id="459349.CLOAM1335"/>
<name>B0VIQ0_CLOAI</name>
<dbReference type="GO" id="GO:0003676">
    <property type="term" value="F:nucleic acid binding"/>
    <property type="evidence" value="ECO:0007669"/>
    <property type="project" value="InterPro"/>
</dbReference>
<dbReference type="PANTHER" id="PTHR11544">
    <property type="entry name" value="COLD SHOCK DOMAIN CONTAINING PROTEINS"/>
    <property type="match status" value="1"/>
</dbReference>
<dbReference type="InterPro" id="IPR012156">
    <property type="entry name" value="Cold_shock_CspA"/>
</dbReference>
<dbReference type="Gene3D" id="2.40.50.140">
    <property type="entry name" value="Nucleic acid-binding proteins"/>
    <property type="match status" value="1"/>
</dbReference>
<evidence type="ECO:0000313" key="4">
    <source>
        <dbReference type="EMBL" id="CAO81191.1"/>
    </source>
</evidence>
<dbReference type="CDD" id="cd04458">
    <property type="entry name" value="CSP_CDS"/>
    <property type="match status" value="1"/>
</dbReference>
<dbReference type="KEGG" id="caci:CLOAM1335"/>
<dbReference type="eggNOG" id="COG1278">
    <property type="taxonomic scope" value="Bacteria"/>
</dbReference>
<protein>
    <submittedName>
        <fullName evidence="4">Cold-shock domain family protein</fullName>
    </submittedName>
</protein>
<dbReference type="EMBL" id="CU466930">
    <property type="protein sequence ID" value="CAO81191.1"/>
    <property type="molecule type" value="Genomic_DNA"/>
</dbReference>
<dbReference type="SMART" id="SM00357">
    <property type="entry name" value="CSP"/>
    <property type="match status" value="1"/>
</dbReference>
<dbReference type="SUPFAM" id="SSF50249">
    <property type="entry name" value="Nucleic acid-binding proteins"/>
    <property type="match status" value="1"/>
</dbReference>
<dbReference type="PROSITE" id="PS51857">
    <property type="entry name" value="CSD_2"/>
    <property type="match status" value="1"/>
</dbReference>
<accession>B0VIQ0</accession>
<dbReference type="Proteomes" id="UP000002019">
    <property type="component" value="Chromosome"/>
</dbReference>
<evidence type="ECO:0000259" key="3">
    <source>
        <dbReference type="PROSITE" id="PS51857"/>
    </source>
</evidence>
<dbReference type="Pfam" id="PF00313">
    <property type="entry name" value="CSD"/>
    <property type="match status" value="1"/>
</dbReference>
<proteinExistence type="predicted"/>